<evidence type="ECO:0000256" key="3">
    <source>
        <dbReference type="ARBA" id="ARBA00006577"/>
    </source>
</evidence>
<comment type="subcellular location">
    <subcellularLocation>
        <location evidence="2">Cytoplasm</location>
    </subcellularLocation>
</comment>
<dbReference type="RefSeq" id="WP_069457660.1">
    <property type="nucleotide sequence ID" value="NZ_LYBW01000049.1"/>
</dbReference>
<dbReference type="InterPro" id="IPR001179">
    <property type="entry name" value="PPIase_FKBP_dom"/>
</dbReference>
<evidence type="ECO:0000256" key="7">
    <source>
        <dbReference type="ARBA" id="ARBA00023235"/>
    </source>
</evidence>
<evidence type="ECO:0000256" key="1">
    <source>
        <dbReference type="ARBA" id="ARBA00000971"/>
    </source>
</evidence>
<comment type="catalytic activity">
    <reaction evidence="1 9 10">
        <text>[protein]-peptidylproline (omega=180) = [protein]-peptidylproline (omega=0)</text>
        <dbReference type="Rhea" id="RHEA:16237"/>
        <dbReference type="Rhea" id="RHEA-COMP:10747"/>
        <dbReference type="Rhea" id="RHEA-COMP:10748"/>
        <dbReference type="ChEBI" id="CHEBI:83833"/>
        <dbReference type="ChEBI" id="CHEBI:83834"/>
        <dbReference type="EC" id="5.2.1.8"/>
    </reaction>
</comment>
<dbReference type="PANTHER" id="PTHR47861:SF3">
    <property type="entry name" value="FKBP-TYPE PEPTIDYL-PROLYL CIS-TRANS ISOMERASE SLYD"/>
    <property type="match status" value="1"/>
</dbReference>
<gene>
    <name evidence="12" type="ORF">A8M32_06845</name>
</gene>
<keyword evidence="4" id="KW-0963">Cytoplasm</keyword>
<dbReference type="InterPro" id="IPR046357">
    <property type="entry name" value="PPIase_dom_sf"/>
</dbReference>
<evidence type="ECO:0000256" key="4">
    <source>
        <dbReference type="ARBA" id="ARBA00022490"/>
    </source>
</evidence>
<evidence type="ECO:0000256" key="6">
    <source>
        <dbReference type="ARBA" id="ARBA00023186"/>
    </source>
</evidence>
<dbReference type="AlphaFoldDB" id="A0A1E3VEX7"/>
<dbReference type="SUPFAM" id="SSF54534">
    <property type="entry name" value="FKBP-like"/>
    <property type="match status" value="1"/>
</dbReference>
<evidence type="ECO:0000256" key="2">
    <source>
        <dbReference type="ARBA" id="ARBA00004496"/>
    </source>
</evidence>
<evidence type="ECO:0000313" key="12">
    <source>
        <dbReference type="EMBL" id="ODR92142.1"/>
    </source>
</evidence>
<dbReference type="Proteomes" id="UP000094342">
    <property type="component" value="Unassembled WGS sequence"/>
</dbReference>
<reference evidence="13" key="1">
    <citation type="submission" date="2016-05" db="EMBL/GenBank/DDBJ databases">
        <authorList>
            <person name="Li Y."/>
        </authorList>
    </citation>
    <scope>NUCLEOTIDE SEQUENCE [LARGE SCALE GENOMIC DNA]</scope>
    <source>
        <strain evidence="13">YIC4027</strain>
    </source>
</reference>
<dbReference type="EC" id="5.2.1.8" evidence="10"/>
<evidence type="ECO:0000256" key="8">
    <source>
        <dbReference type="ARBA" id="ARBA00037071"/>
    </source>
</evidence>
<sequence length="142" mass="14908">MTEVKNGDVVRIHYTATLADGSAVDSSQGREPLELKVGAGEIIPGLDREISGMEVGETNTVTVPAREAYGSHDDAKVQTMPRSVVPEGVAVGTRLQGTGPDGQQMTVTVIGLDENQVTLDANHPLAGQDLVFDVTVVEVVNV</sequence>
<keyword evidence="7 9" id="KW-0413">Isomerase</keyword>
<name>A0A1E3VEX7_9HYPH</name>
<evidence type="ECO:0000313" key="13">
    <source>
        <dbReference type="Proteomes" id="UP000094342"/>
    </source>
</evidence>
<evidence type="ECO:0000256" key="9">
    <source>
        <dbReference type="PROSITE-ProRule" id="PRU00277"/>
    </source>
</evidence>
<organism evidence="12 13">
    <name type="scientific">Sinorhizobium alkalisoli</name>
    <dbReference type="NCBI Taxonomy" id="1752398"/>
    <lineage>
        <taxon>Bacteria</taxon>
        <taxon>Pseudomonadati</taxon>
        <taxon>Pseudomonadota</taxon>
        <taxon>Alphaproteobacteria</taxon>
        <taxon>Hyphomicrobiales</taxon>
        <taxon>Rhizobiaceae</taxon>
        <taxon>Sinorhizobium/Ensifer group</taxon>
        <taxon>Sinorhizobium</taxon>
    </lineage>
</organism>
<proteinExistence type="inferred from homology"/>
<dbReference type="GO" id="GO:0042026">
    <property type="term" value="P:protein refolding"/>
    <property type="evidence" value="ECO:0007669"/>
    <property type="project" value="UniProtKB-ARBA"/>
</dbReference>
<protein>
    <recommendedName>
        <fullName evidence="10">Peptidyl-prolyl cis-trans isomerase</fullName>
        <ecNumber evidence="10">5.2.1.8</ecNumber>
    </recommendedName>
</protein>
<comment type="similarity">
    <text evidence="3 10">Belongs to the FKBP-type PPIase family.</text>
</comment>
<evidence type="ECO:0000256" key="5">
    <source>
        <dbReference type="ARBA" id="ARBA00023110"/>
    </source>
</evidence>
<dbReference type="Gene3D" id="3.10.50.40">
    <property type="match status" value="1"/>
</dbReference>
<keyword evidence="5 9" id="KW-0697">Rotamase</keyword>
<feature type="domain" description="PPIase FKBP-type" evidence="11">
    <location>
        <begin position="7"/>
        <end position="81"/>
    </location>
</feature>
<accession>A0A1E3VEX7</accession>
<evidence type="ECO:0000256" key="10">
    <source>
        <dbReference type="RuleBase" id="RU003915"/>
    </source>
</evidence>
<dbReference type="STRING" id="1752398.A8M32_06845"/>
<dbReference type="GO" id="GO:0003755">
    <property type="term" value="F:peptidyl-prolyl cis-trans isomerase activity"/>
    <property type="evidence" value="ECO:0007669"/>
    <property type="project" value="UniProtKB-UniRule"/>
</dbReference>
<dbReference type="GO" id="GO:0005737">
    <property type="term" value="C:cytoplasm"/>
    <property type="evidence" value="ECO:0007669"/>
    <property type="project" value="UniProtKB-SubCell"/>
</dbReference>
<dbReference type="PROSITE" id="PS50059">
    <property type="entry name" value="FKBP_PPIASE"/>
    <property type="match status" value="1"/>
</dbReference>
<keyword evidence="6" id="KW-0143">Chaperone</keyword>
<comment type="function">
    <text evidence="8">Also involved in hydrogenase metallocenter assembly, probably by participating in the nickel insertion step. This function in hydrogenase biosynthesis requires chaperone activity and the presence of the metal-binding domain, but not PPIase activity.</text>
</comment>
<keyword evidence="13" id="KW-1185">Reference proteome</keyword>
<dbReference type="Pfam" id="PF00254">
    <property type="entry name" value="FKBP_C"/>
    <property type="match status" value="1"/>
</dbReference>
<evidence type="ECO:0000259" key="11">
    <source>
        <dbReference type="PROSITE" id="PS50059"/>
    </source>
</evidence>
<dbReference type="EMBL" id="LYBW01000049">
    <property type="protein sequence ID" value="ODR92142.1"/>
    <property type="molecule type" value="Genomic_DNA"/>
</dbReference>
<dbReference type="OrthoDB" id="9808891at2"/>
<comment type="caution">
    <text evidence="12">The sequence shown here is derived from an EMBL/GenBank/DDBJ whole genome shotgun (WGS) entry which is preliminary data.</text>
</comment>
<dbReference type="PANTHER" id="PTHR47861">
    <property type="entry name" value="FKBP-TYPE PEPTIDYL-PROLYL CIS-TRANS ISOMERASE SLYD"/>
    <property type="match status" value="1"/>
</dbReference>